<feature type="region of interest" description="Disordered" evidence="1">
    <location>
        <begin position="49"/>
        <end position="113"/>
    </location>
</feature>
<feature type="compositionally biased region" description="Basic and acidic residues" evidence="1">
    <location>
        <begin position="95"/>
        <end position="113"/>
    </location>
</feature>
<feature type="non-terminal residue" evidence="2">
    <location>
        <position position="1"/>
    </location>
</feature>
<name>A0A7J9IX74_9ROSI</name>
<dbReference type="Proteomes" id="UP000593575">
    <property type="component" value="Unassembled WGS sequence"/>
</dbReference>
<evidence type="ECO:0000313" key="3">
    <source>
        <dbReference type="Proteomes" id="UP000593575"/>
    </source>
</evidence>
<organism evidence="2 3">
    <name type="scientific">Gossypium armourianum</name>
    <dbReference type="NCBI Taxonomy" id="34283"/>
    <lineage>
        <taxon>Eukaryota</taxon>
        <taxon>Viridiplantae</taxon>
        <taxon>Streptophyta</taxon>
        <taxon>Embryophyta</taxon>
        <taxon>Tracheophyta</taxon>
        <taxon>Spermatophyta</taxon>
        <taxon>Magnoliopsida</taxon>
        <taxon>eudicotyledons</taxon>
        <taxon>Gunneridae</taxon>
        <taxon>Pentapetalae</taxon>
        <taxon>rosids</taxon>
        <taxon>malvids</taxon>
        <taxon>Malvales</taxon>
        <taxon>Malvaceae</taxon>
        <taxon>Malvoideae</taxon>
        <taxon>Gossypium</taxon>
    </lineage>
</organism>
<accession>A0A7J9IX74</accession>
<evidence type="ECO:0000313" key="2">
    <source>
        <dbReference type="EMBL" id="MBA0826388.1"/>
    </source>
</evidence>
<proteinExistence type="predicted"/>
<reference evidence="2 3" key="1">
    <citation type="journal article" date="2019" name="Genome Biol. Evol.">
        <title>Insights into the evolution of the New World diploid cottons (Gossypium, subgenus Houzingenia) based on genome sequencing.</title>
        <authorList>
            <person name="Grover C.E."/>
            <person name="Arick M.A. 2nd"/>
            <person name="Thrash A."/>
            <person name="Conover J.L."/>
            <person name="Sanders W.S."/>
            <person name="Peterson D.G."/>
            <person name="Frelichowski J.E."/>
            <person name="Scheffler J.A."/>
            <person name="Scheffler B.E."/>
            <person name="Wendel J.F."/>
        </authorList>
    </citation>
    <scope>NUCLEOTIDE SEQUENCE [LARGE SCALE GENOMIC DNA]</scope>
    <source>
        <strain evidence="2">6</strain>
        <tissue evidence="2">Leaf</tissue>
    </source>
</reference>
<gene>
    <name evidence="2" type="ORF">Goarm_011244</name>
</gene>
<dbReference type="EMBL" id="JABFAE010000004">
    <property type="protein sequence ID" value="MBA0826388.1"/>
    <property type="molecule type" value="Genomic_DNA"/>
</dbReference>
<evidence type="ECO:0000256" key="1">
    <source>
        <dbReference type="SAM" id="MobiDB-lite"/>
    </source>
</evidence>
<keyword evidence="3" id="KW-1185">Reference proteome</keyword>
<dbReference type="AlphaFoldDB" id="A0A7J9IX74"/>
<sequence>MWKRRYDFLPTCEPFLTPELATSPDYMGWFRLNNKQYLLLDLERSRQHRCRRPRQGPINPRFGDGDAVGPTYAQSTSKDPTAVGHPHNHRLSPRRIHDERLGHDQVQPWRKETKSSINPDVYVNMKL</sequence>
<comment type="caution">
    <text evidence="2">The sequence shown here is derived from an EMBL/GenBank/DDBJ whole genome shotgun (WGS) entry which is preliminary data.</text>
</comment>
<protein>
    <submittedName>
        <fullName evidence="2">Uncharacterized protein</fullName>
    </submittedName>
</protein>